<reference evidence="1" key="1">
    <citation type="submission" date="2010-05" db="EMBL/GenBank/DDBJ databases">
        <title>The draft genome of Desulfonatronospira thiodismutans ASO3-1.</title>
        <authorList>
            <consortium name="US DOE Joint Genome Institute (JGI-PGF)"/>
            <person name="Lucas S."/>
            <person name="Copeland A."/>
            <person name="Lapidus A."/>
            <person name="Cheng J.-F."/>
            <person name="Bruce D."/>
            <person name="Goodwin L."/>
            <person name="Pitluck S."/>
            <person name="Chertkov O."/>
            <person name="Brettin T."/>
            <person name="Detter J.C."/>
            <person name="Han C."/>
            <person name="Land M.L."/>
            <person name="Hauser L."/>
            <person name="Kyrpides N."/>
            <person name="Mikhailova N."/>
            <person name="Muyzer G."/>
            <person name="Woyke T."/>
        </authorList>
    </citation>
    <scope>NUCLEOTIDE SEQUENCE [LARGE SCALE GENOMIC DNA]</scope>
    <source>
        <strain evidence="1">ASO3-1</strain>
    </source>
</reference>
<accession>D6SQY8</accession>
<protein>
    <submittedName>
        <fullName evidence="1">Uncharacterized protein</fullName>
    </submittedName>
</protein>
<gene>
    <name evidence="1" type="ORF">Dthio_PD2562</name>
</gene>
<dbReference type="Proteomes" id="UP000005496">
    <property type="component" value="Unassembled WGS sequence"/>
</dbReference>
<keyword evidence="2" id="KW-1185">Reference proteome</keyword>
<dbReference type="AlphaFoldDB" id="D6SQY8"/>
<organism evidence="1 2">
    <name type="scientific">Desulfonatronospira thiodismutans ASO3-1</name>
    <dbReference type="NCBI Taxonomy" id="555779"/>
    <lineage>
        <taxon>Bacteria</taxon>
        <taxon>Pseudomonadati</taxon>
        <taxon>Thermodesulfobacteriota</taxon>
        <taxon>Desulfovibrionia</taxon>
        <taxon>Desulfovibrionales</taxon>
        <taxon>Desulfonatronovibrionaceae</taxon>
        <taxon>Desulfonatronospira</taxon>
    </lineage>
</organism>
<sequence length="31" mass="3593">MSLTELNKEDDFQKEVMEHPGYAAVLMHMPT</sequence>
<evidence type="ECO:0000313" key="2">
    <source>
        <dbReference type="Proteomes" id="UP000005496"/>
    </source>
</evidence>
<dbReference type="EMBL" id="ACJN02000002">
    <property type="protein sequence ID" value="EFI35164.1"/>
    <property type="molecule type" value="Genomic_DNA"/>
</dbReference>
<name>D6SQY8_9BACT</name>
<comment type="caution">
    <text evidence="1">The sequence shown here is derived from an EMBL/GenBank/DDBJ whole genome shotgun (WGS) entry which is preliminary data.</text>
</comment>
<evidence type="ECO:0000313" key="1">
    <source>
        <dbReference type="EMBL" id="EFI35164.1"/>
    </source>
</evidence>
<proteinExistence type="predicted"/>